<feature type="compositionally biased region" description="Polar residues" evidence="1">
    <location>
        <begin position="284"/>
        <end position="297"/>
    </location>
</feature>
<evidence type="ECO:0000313" key="2">
    <source>
        <dbReference type="EMBL" id="KAH9374472.1"/>
    </source>
</evidence>
<proteinExistence type="predicted"/>
<accession>A0A9J6GIU2</accession>
<dbReference type="EMBL" id="JABSTR010000006">
    <property type="protein sequence ID" value="KAH9374472.1"/>
    <property type="molecule type" value="Genomic_DNA"/>
</dbReference>
<keyword evidence="3" id="KW-1185">Reference proteome</keyword>
<evidence type="ECO:0000313" key="3">
    <source>
        <dbReference type="Proteomes" id="UP000821853"/>
    </source>
</evidence>
<feature type="compositionally biased region" description="Basic and acidic residues" evidence="1">
    <location>
        <begin position="13"/>
        <end position="30"/>
    </location>
</feature>
<feature type="region of interest" description="Disordered" evidence="1">
    <location>
        <begin position="1"/>
        <end position="93"/>
    </location>
</feature>
<evidence type="ECO:0008006" key="4">
    <source>
        <dbReference type="Google" id="ProtNLM"/>
    </source>
</evidence>
<organism evidence="2 3">
    <name type="scientific">Haemaphysalis longicornis</name>
    <name type="common">Bush tick</name>
    <dbReference type="NCBI Taxonomy" id="44386"/>
    <lineage>
        <taxon>Eukaryota</taxon>
        <taxon>Metazoa</taxon>
        <taxon>Ecdysozoa</taxon>
        <taxon>Arthropoda</taxon>
        <taxon>Chelicerata</taxon>
        <taxon>Arachnida</taxon>
        <taxon>Acari</taxon>
        <taxon>Parasitiformes</taxon>
        <taxon>Ixodida</taxon>
        <taxon>Ixodoidea</taxon>
        <taxon>Ixodidae</taxon>
        <taxon>Haemaphysalinae</taxon>
        <taxon>Haemaphysalis</taxon>
    </lineage>
</organism>
<feature type="compositionally biased region" description="Polar residues" evidence="1">
    <location>
        <begin position="110"/>
        <end position="132"/>
    </location>
</feature>
<comment type="caution">
    <text evidence="2">The sequence shown here is derived from an EMBL/GenBank/DDBJ whole genome shotgun (WGS) entry which is preliminary data.</text>
</comment>
<reference evidence="2 3" key="1">
    <citation type="journal article" date="2020" name="Cell">
        <title>Large-Scale Comparative Analyses of Tick Genomes Elucidate Their Genetic Diversity and Vector Capacities.</title>
        <authorList>
            <consortium name="Tick Genome and Microbiome Consortium (TIGMIC)"/>
            <person name="Jia N."/>
            <person name="Wang J."/>
            <person name="Shi W."/>
            <person name="Du L."/>
            <person name="Sun Y."/>
            <person name="Zhan W."/>
            <person name="Jiang J.F."/>
            <person name="Wang Q."/>
            <person name="Zhang B."/>
            <person name="Ji P."/>
            <person name="Bell-Sakyi L."/>
            <person name="Cui X.M."/>
            <person name="Yuan T.T."/>
            <person name="Jiang B.G."/>
            <person name="Yang W.F."/>
            <person name="Lam T.T."/>
            <person name="Chang Q.C."/>
            <person name="Ding S.J."/>
            <person name="Wang X.J."/>
            <person name="Zhu J.G."/>
            <person name="Ruan X.D."/>
            <person name="Zhao L."/>
            <person name="Wei J.T."/>
            <person name="Ye R.Z."/>
            <person name="Que T.C."/>
            <person name="Du C.H."/>
            <person name="Zhou Y.H."/>
            <person name="Cheng J.X."/>
            <person name="Dai P.F."/>
            <person name="Guo W.B."/>
            <person name="Han X.H."/>
            <person name="Huang E.J."/>
            <person name="Li L.F."/>
            <person name="Wei W."/>
            <person name="Gao Y.C."/>
            <person name="Liu J.Z."/>
            <person name="Shao H.Z."/>
            <person name="Wang X."/>
            <person name="Wang C.C."/>
            <person name="Yang T.C."/>
            <person name="Huo Q.B."/>
            <person name="Li W."/>
            <person name="Chen H.Y."/>
            <person name="Chen S.E."/>
            <person name="Zhou L.G."/>
            <person name="Ni X.B."/>
            <person name="Tian J.H."/>
            <person name="Sheng Y."/>
            <person name="Liu T."/>
            <person name="Pan Y.S."/>
            <person name="Xia L.Y."/>
            <person name="Li J."/>
            <person name="Zhao F."/>
            <person name="Cao W.C."/>
        </authorList>
    </citation>
    <scope>NUCLEOTIDE SEQUENCE [LARGE SCALE GENOMIC DNA]</scope>
    <source>
        <strain evidence="2">HaeL-2018</strain>
    </source>
</reference>
<dbReference type="VEuPathDB" id="VectorBase:HLOH_055495"/>
<feature type="compositionally biased region" description="Polar residues" evidence="1">
    <location>
        <begin position="257"/>
        <end position="273"/>
    </location>
</feature>
<name>A0A9J6GIU2_HAELO</name>
<dbReference type="OMA" id="MISTEVQ"/>
<evidence type="ECO:0000256" key="1">
    <source>
        <dbReference type="SAM" id="MobiDB-lite"/>
    </source>
</evidence>
<feature type="compositionally biased region" description="Low complexity" evidence="1">
    <location>
        <begin position="351"/>
        <end position="365"/>
    </location>
</feature>
<feature type="region of interest" description="Disordered" evidence="1">
    <location>
        <begin position="229"/>
        <end position="365"/>
    </location>
</feature>
<feature type="compositionally biased region" description="Polar residues" evidence="1">
    <location>
        <begin position="31"/>
        <end position="40"/>
    </location>
</feature>
<gene>
    <name evidence="2" type="ORF">HPB48_012470</name>
</gene>
<dbReference type="OrthoDB" id="10022108at2759"/>
<sequence>MNGLTRFPLSRAADSKKRPETSSEREDSAENHPNSSSTPKQPSPEKNVPSPTRDLSPTGSGSPTHDAGTLSLELEQKTPQPRSRSPSPQPSLQTHFALLDNNQETKKSLLPSQDTGGTTPKTLMGHTSTPLNPDTPPMSGNHGARGGQTSLHSPPPLPQHQETQTTPTRGVVHENIGEALNRPDTAFINALLTAQREGLTEATSTRLLEAFQTTKAMLIALSIRVAELEGKTQQSPPAPAPQNQTPQPQAPRHRQTPRLQAENTENRGRTSNMPPLPPREKPPSLQQNNRGNFQTNPSHPPPTSKLPSQTAPPNLRAEPQSSLPRHGAAARPPRQPPKHAPPPAPFSQTLRQAPPAQRPTTTTMPVQQTRAALVIRANLGSRLNTSEIAKFVQTNFFADQLGLSDPELKVTNNTVVVLSSSEDGITRLHRAITQHPQALELETHIPAQRKPTFRIVGVDAELHASQIPRLILTQNPHLNAQPQDITLSSDYTSEKGTRTVTITTTVPLYQQLRRLTHLKLSWVSCALYLHINVPTCNKCATLGHVEKHCRRLLDRCGYCCGAHTLDRCPHKDTAEPPECASCWAAGLPTPAAHTVYSPLCPIRRQWLIREEARWK</sequence>
<dbReference type="AlphaFoldDB" id="A0A9J6GIU2"/>
<protein>
    <recommendedName>
        <fullName evidence="4">Gag-like protein</fullName>
    </recommendedName>
</protein>
<feature type="region of interest" description="Disordered" evidence="1">
    <location>
        <begin position="107"/>
        <end position="167"/>
    </location>
</feature>
<feature type="compositionally biased region" description="Polar residues" evidence="1">
    <location>
        <begin position="49"/>
        <end position="63"/>
    </location>
</feature>
<feature type="compositionally biased region" description="Pro residues" evidence="1">
    <location>
        <begin position="333"/>
        <end position="345"/>
    </location>
</feature>
<dbReference type="Proteomes" id="UP000821853">
    <property type="component" value="Chromosome 4"/>
</dbReference>